<dbReference type="Gene3D" id="3.40.190.10">
    <property type="entry name" value="Periplasmic binding protein-like II"/>
    <property type="match status" value="2"/>
</dbReference>
<keyword evidence="1" id="KW-0812">Transmembrane</keyword>
<keyword evidence="4" id="KW-1185">Reference proteome</keyword>
<evidence type="ECO:0000313" key="3">
    <source>
        <dbReference type="EMBL" id="MFA9460573.1"/>
    </source>
</evidence>
<dbReference type="EMBL" id="JBGUAW010000004">
    <property type="protein sequence ID" value="MFA9460573.1"/>
    <property type="molecule type" value="Genomic_DNA"/>
</dbReference>
<comment type="caution">
    <text evidence="3">The sequence shown here is derived from an EMBL/GenBank/DDBJ whole genome shotgun (WGS) entry which is preliminary data.</text>
</comment>
<gene>
    <name evidence="3" type="ORF">ACERLL_06995</name>
</gene>
<dbReference type="RefSeq" id="WP_373655356.1">
    <property type="nucleotide sequence ID" value="NZ_JBGUAW010000004.1"/>
</dbReference>
<feature type="domain" description="ABC-type glycine betaine transport system substrate-binding" evidence="2">
    <location>
        <begin position="23"/>
        <end position="281"/>
    </location>
</feature>
<proteinExistence type="predicted"/>
<organism evidence="3 4">
    <name type="scientific">Thiohalorhabdus methylotrophus</name>
    <dbReference type="NCBI Taxonomy" id="3242694"/>
    <lineage>
        <taxon>Bacteria</taxon>
        <taxon>Pseudomonadati</taxon>
        <taxon>Pseudomonadota</taxon>
        <taxon>Gammaproteobacteria</taxon>
        <taxon>Thiohalorhabdales</taxon>
        <taxon>Thiohalorhabdaceae</taxon>
        <taxon>Thiohalorhabdus</taxon>
    </lineage>
</organism>
<evidence type="ECO:0000259" key="2">
    <source>
        <dbReference type="Pfam" id="PF04069"/>
    </source>
</evidence>
<sequence length="606" mass="64416">MRGLIAAFLVVILGVGCSGPQGPLRVGAKDFEEQLILAHMLAELARSEGMRAILVECQDTYGCQQAMRRGQVDVMVEYSGTASVLGGLAAAGDAPGDQRALYEGLGMRWLGDLGFDNSYEMVVPTARAASLDLRAISDLSRLEGGLRIATPSVYARRPGDGLFPLLRRYGLRLAEPPLLFDQPAERYEAVLTGRADAAVAYATDGALAGRRLRALEDPLDFFPPYQGGVVARADAVSRYPQLEGLVAKLQDRLDTATMRRLNGRAQMEGQAPAAVAADFLRTAGLIKEGGETAREAELFLAAHEGDRLSAETNRALRAVRQAFPQRSVTVVEGADPIGLLADGGARLAVLGGERFFTGGGESPERDQRAEAVAVVGTRTIHLVRRQRHDAQPLAGRIGVLPSGSGAARVATDILELAGKKPARHGQPRELLRGLREGRLDGVLVLTEVPDPEFAEALARFPDLHFQALDDRPGGRRGMVLPYLRATRIPAGSYPHQPDPVETVGSQVVVAGPAPQDGGAARVGGPAAALRTAGLPLSEAEVDGLVAASTVKELPDPVLPSPWSLSGGETRTGGAAFERVLDTVLNVLVWGFLLWLVFLLLRPARQA</sequence>
<dbReference type="Pfam" id="PF04069">
    <property type="entry name" value="OpuAC"/>
    <property type="match status" value="1"/>
</dbReference>
<reference evidence="3 4" key="1">
    <citation type="submission" date="2024-08" db="EMBL/GenBank/DDBJ databases">
        <title>Whole-genome sequencing of halo(alkali)philic microorganisms from hypersaline lakes.</title>
        <authorList>
            <person name="Sorokin D.Y."/>
            <person name="Merkel A.Y."/>
            <person name="Messina E."/>
            <person name="Yakimov M."/>
        </authorList>
    </citation>
    <scope>NUCLEOTIDE SEQUENCE [LARGE SCALE GENOMIC DNA]</scope>
    <source>
        <strain evidence="3 4">Cl-TMA</strain>
    </source>
</reference>
<evidence type="ECO:0000313" key="4">
    <source>
        <dbReference type="Proteomes" id="UP001575181"/>
    </source>
</evidence>
<dbReference type="SUPFAM" id="SSF53850">
    <property type="entry name" value="Periplasmic binding protein-like II"/>
    <property type="match status" value="2"/>
</dbReference>
<keyword evidence="1" id="KW-1133">Transmembrane helix</keyword>
<protein>
    <submittedName>
        <fullName evidence="3">Glycine betaine ABC transporter substrate-binding protein</fullName>
    </submittedName>
</protein>
<dbReference type="InterPro" id="IPR007210">
    <property type="entry name" value="ABC_Gly_betaine_transp_sub-bd"/>
</dbReference>
<dbReference type="PROSITE" id="PS51257">
    <property type="entry name" value="PROKAR_LIPOPROTEIN"/>
    <property type="match status" value="1"/>
</dbReference>
<keyword evidence="1" id="KW-0472">Membrane</keyword>
<dbReference type="Proteomes" id="UP001575181">
    <property type="component" value="Unassembled WGS sequence"/>
</dbReference>
<dbReference type="Gene3D" id="3.40.190.120">
    <property type="entry name" value="Osmoprotection protein (prox), domain 2"/>
    <property type="match status" value="1"/>
</dbReference>
<evidence type="ECO:0000256" key="1">
    <source>
        <dbReference type="SAM" id="Phobius"/>
    </source>
</evidence>
<accession>A0ABV4TTB8</accession>
<feature type="transmembrane region" description="Helical" evidence="1">
    <location>
        <begin position="583"/>
        <end position="600"/>
    </location>
</feature>
<name>A0ABV4TTB8_9GAMM</name>